<proteinExistence type="predicted"/>
<organism evidence="1 2">
    <name type="scientific">Austropuccinia psidii MF-1</name>
    <dbReference type="NCBI Taxonomy" id="1389203"/>
    <lineage>
        <taxon>Eukaryota</taxon>
        <taxon>Fungi</taxon>
        <taxon>Dikarya</taxon>
        <taxon>Basidiomycota</taxon>
        <taxon>Pucciniomycotina</taxon>
        <taxon>Pucciniomycetes</taxon>
        <taxon>Pucciniales</taxon>
        <taxon>Sphaerophragmiaceae</taxon>
        <taxon>Austropuccinia</taxon>
    </lineage>
</organism>
<sequence>MLNCALTLKEAYNQFTSSPNLASYQLTVLEWDKVRVMVDFLHPLYEATQIISGEDYPTINNSLPLYIMLLKRVSEASNQYDISPMEEAIIAMYQKLSKYLQLFLQNTPVICASPLDPCFKLKFLIVHEATLVCFGTTANQCLLCFKEQAKKHFKYPPENSSKQISMNKHSEVGSFDNMYPSSSLEDNTL</sequence>
<name>A0A9Q3HLI9_9BASI</name>
<dbReference type="EMBL" id="AVOT02021191">
    <property type="protein sequence ID" value="MBW0509843.1"/>
    <property type="molecule type" value="Genomic_DNA"/>
</dbReference>
<gene>
    <name evidence="1" type="ORF">O181_049558</name>
</gene>
<dbReference type="AlphaFoldDB" id="A0A9Q3HLI9"/>
<comment type="caution">
    <text evidence="1">The sequence shown here is derived from an EMBL/GenBank/DDBJ whole genome shotgun (WGS) entry which is preliminary data.</text>
</comment>
<evidence type="ECO:0000313" key="2">
    <source>
        <dbReference type="Proteomes" id="UP000765509"/>
    </source>
</evidence>
<evidence type="ECO:0000313" key="1">
    <source>
        <dbReference type="EMBL" id="MBW0509843.1"/>
    </source>
</evidence>
<accession>A0A9Q3HLI9</accession>
<keyword evidence="2" id="KW-1185">Reference proteome</keyword>
<dbReference type="PANTHER" id="PTHR23272">
    <property type="entry name" value="BED FINGER-RELATED"/>
    <property type="match status" value="1"/>
</dbReference>
<dbReference type="Proteomes" id="UP000765509">
    <property type="component" value="Unassembled WGS sequence"/>
</dbReference>
<dbReference type="OrthoDB" id="2610923at2759"/>
<reference evidence="1" key="1">
    <citation type="submission" date="2021-03" db="EMBL/GenBank/DDBJ databases">
        <title>Draft genome sequence of rust myrtle Austropuccinia psidii MF-1, a brazilian biotype.</title>
        <authorList>
            <person name="Quecine M.C."/>
            <person name="Pachon D.M.R."/>
            <person name="Bonatelli M.L."/>
            <person name="Correr F.H."/>
            <person name="Franceschini L.M."/>
            <person name="Leite T.F."/>
            <person name="Margarido G.R.A."/>
            <person name="Almeida C.A."/>
            <person name="Ferrarezi J.A."/>
            <person name="Labate C.A."/>
        </authorList>
    </citation>
    <scope>NUCLEOTIDE SEQUENCE</scope>
    <source>
        <strain evidence="1">MF-1</strain>
    </source>
</reference>
<dbReference type="PANTHER" id="PTHR23272:SF190">
    <property type="entry name" value="ZINC FINGER, BED-TYPE-RELATED"/>
    <property type="match status" value="1"/>
</dbReference>
<dbReference type="InterPro" id="IPR012337">
    <property type="entry name" value="RNaseH-like_sf"/>
</dbReference>
<protein>
    <submittedName>
        <fullName evidence="1">Uncharacterized protein</fullName>
    </submittedName>
</protein>
<dbReference type="SUPFAM" id="SSF53098">
    <property type="entry name" value="Ribonuclease H-like"/>
    <property type="match status" value="1"/>
</dbReference>